<dbReference type="GO" id="GO:0046872">
    <property type="term" value="F:metal ion binding"/>
    <property type="evidence" value="ECO:0007669"/>
    <property type="project" value="UniProtKB-KW"/>
</dbReference>
<keyword evidence="3" id="KW-0862">Zinc</keyword>
<dbReference type="InterPro" id="IPR036291">
    <property type="entry name" value="NAD(P)-bd_dom_sf"/>
</dbReference>
<sequence length="362" mass="39002">MKEKLEGIRMDDTMKAMVYRGPGRYGLEDVPAPVILEPDDVIGRVTLSSISGSDVQIVHGGLPEVRTPLIVGHEFCAEIMEVGPAVKSLNVGDRVVVSCVAFCGECRSCRQGLHARCEKTGFGSFGMNGPDGGQAEYVRLPGADRYCFKIPESLTFQDVLFCGDVLSAGYYGAEMGDIQRGETVVVVGAGPVGLCAMASARLREPSRIIAVDTNPYRLDAALKAGVADLALNPVKDRVVEIVQGLTDGRGADKTIECAGMQTTFDIAFQAVRGGGKIATASIFQKPVTVPLDAAWGRNISLSWGFAPIDRIPKLIRLIEEGKINTGFLCTHQAPLNDILRGYDIFGNRKDGCLKWLVTPWEH</sequence>
<name>Q2LQ73_SYNAS</name>
<dbReference type="InterPro" id="IPR013149">
    <property type="entry name" value="ADH-like_C"/>
</dbReference>
<dbReference type="Pfam" id="PF08240">
    <property type="entry name" value="ADH_N"/>
    <property type="match status" value="1"/>
</dbReference>
<dbReference type="KEGG" id="sat:SYN_01269"/>
<dbReference type="InterPro" id="IPR011032">
    <property type="entry name" value="GroES-like_sf"/>
</dbReference>
<dbReference type="Gene3D" id="3.90.180.10">
    <property type="entry name" value="Medium-chain alcohol dehydrogenases, catalytic domain"/>
    <property type="match status" value="1"/>
</dbReference>
<evidence type="ECO:0000256" key="2">
    <source>
        <dbReference type="ARBA" id="ARBA00022723"/>
    </source>
</evidence>
<comment type="cofactor">
    <cofactor evidence="1">
        <name>Zn(2+)</name>
        <dbReference type="ChEBI" id="CHEBI:29105"/>
    </cofactor>
</comment>
<dbReference type="EMBL" id="CP000252">
    <property type="protein sequence ID" value="ABC76144.1"/>
    <property type="molecule type" value="Genomic_DNA"/>
</dbReference>
<protein>
    <submittedName>
        <fullName evidence="6">Zinc-binding dehydrogenase</fullName>
    </submittedName>
</protein>
<evidence type="ECO:0000259" key="4">
    <source>
        <dbReference type="Pfam" id="PF00107"/>
    </source>
</evidence>
<proteinExistence type="predicted"/>
<evidence type="ECO:0000259" key="5">
    <source>
        <dbReference type="Pfam" id="PF08240"/>
    </source>
</evidence>
<dbReference type="PANTHER" id="PTHR42813">
    <property type="entry name" value="ZINC-TYPE ALCOHOL DEHYDROGENASE-LIKE"/>
    <property type="match status" value="1"/>
</dbReference>
<keyword evidence="7" id="KW-1185">Reference proteome</keyword>
<evidence type="ECO:0000313" key="7">
    <source>
        <dbReference type="Proteomes" id="UP000001933"/>
    </source>
</evidence>
<dbReference type="eggNOG" id="COG1063">
    <property type="taxonomic scope" value="Bacteria"/>
</dbReference>
<organism evidence="6 7">
    <name type="scientific">Syntrophus aciditrophicus (strain SB)</name>
    <dbReference type="NCBI Taxonomy" id="56780"/>
    <lineage>
        <taxon>Bacteria</taxon>
        <taxon>Pseudomonadati</taxon>
        <taxon>Thermodesulfobacteriota</taxon>
        <taxon>Syntrophia</taxon>
        <taxon>Syntrophales</taxon>
        <taxon>Syntrophaceae</taxon>
        <taxon>Syntrophus</taxon>
    </lineage>
</organism>
<evidence type="ECO:0000256" key="1">
    <source>
        <dbReference type="ARBA" id="ARBA00001947"/>
    </source>
</evidence>
<dbReference type="CDD" id="cd05278">
    <property type="entry name" value="FDH_like"/>
    <property type="match status" value="1"/>
</dbReference>
<dbReference type="FunCoup" id="Q2LQ73">
    <property type="interactions" value="107"/>
</dbReference>
<dbReference type="Pfam" id="PF00107">
    <property type="entry name" value="ADH_zinc_N"/>
    <property type="match status" value="1"/>
</dbReference>
<dbReference type="Gene3D" id="3.40.50.720">
    <property type="entry name" value="NAD(P)-binding Rossmann-like Domain"/>
    <property type="match status" value="1"/>
</dbReference>
<dbReference type="SUPFAM" id="SSF50129">
    <property type="entry name" value="GroES-like"/>
    <property type="match status" value="1"/>
</dbReference>
<feature type="domain" description="Alcohol dehydrogenase-like C-terminal" evidence="4">
    <location>
        <begin position="191"/>
        <end position="319"/>
    </location>
</feature>
<evidence type="ECO:0000313" key="6">
    <source>
        <dbReference type="EMBL" id="ABC76144.1"/>
    </source>
</evidence>
<dbReference type="Proteomes" id="UP000001933">
    <property type="component" value="Chromosome"/>
</dbReference>
<keyword evidence="2" id="KW-0479">Metal-binding</keyword>
<feature type="domain" description="Alcohol dehydrogenase-like N-terminal" evidence="5">
    <location>
        <begin position="38"/>
        <end position="152"/>
    </location>
</feature>
<dbReference type="InterPro" id="IPR013154">
    <property type="entry name" value="ADH-like_N"/>
</dbReference>
<reference evidence="6 7" key="1">
    <citation type="journal article" date="2007" name="Proc. Natl. Acad. Sci. U.S.A.">
        <title>The genome of Syntrophus aciditrophicus: life at the thermodynamic limit of microbial growth.</title>
        <authorList>
            <person name="McInerney M.J."/>
            <person name="Rohlin L."/>
            <person name="Mouttaki H."/>
            <person name="Kim U."/>
            <person name="Krupp R.S."/>
            <person name="Rios-Hernandez L."/>
            <person name="Sieber J."/>
            <person name="Struchtemeyer C.G."/>
            <person name="Bhattacharyya A."/>
            <person name="Campbell J.W."/>
            <person name="Gunsalus R.P."/>
        </authorList>
    </citation>
    <scope>NUCLEOTIDE SEQUENCE [LARGE SCALE GENOMIC DNA]</scope>
    <source>
        <strain evidence="6 7">SB</strain>
    </source>
</reference>
<dbReference type="AlphaFoldDB" id="Q2LQ73"/>
<dbReference type="HOGENOM" id="CLU_026673_11_3_7"/>
<dbReference type="STRING" id="56780.SYN_01269"/>
<evidence type="ECO:0000256" key="3">
    <source>
        <dbReference type="ARBA" id="ARBA00022833"/>
    </source>
</evidence>
<gene>
    <name evidence="6" type="ORF">SYN_01269</name>
</gene>
<dbReference type="SUPFAM" id="SSF51735">
    <property type="entry name" value="NAD(P)-binding Rossmann-fold domains"/>
    <property type="match status" value="1"/>
</dbReference>
<accession>Q2LQ73</accession>
<dbReference type="InParanoid" id="Q2LQ73"/>